<dbReference type="Pfam" id="PF00126">
    <property type="entry name" value="HTH_1"/>
    <property type="match status" value="1"/>
</dbReference>
<keyword evidence="4" id="KW-0804">Transcription</keyword>
<dbReference type="InterPro" id="IPR000847">
    <property type="entry name" value="LysR_HTH_N"/>
</dbReference>
<protein>
    <submittedName>
        <fullName evidence="6">LysR family transcriptional regulator</fullName>
    </submittedName>
</protein>
<dbReference type="Pfam" id="PF03466">
    <property type="entry name" value="LysR_substrate"/>
    <property type="match status" value="1"/>
</dbReference>
<comment type="similarity">
    <text evidence="1">Belongs to the LysR transcriptional regulatory family.</text>
</comment>
<keyword evidence="3" id="KW-0238">DNA-binding</keyword>
<reference evidence="7" key="1">
    <citation type="submission" date="2021-01" db="EMBL/GenBank/DDBJ databases">
        <title>Draft genome sequence of Nasalis larvatus strain YZ03.</title>
        <authorList>
            <person name="Suzuki-Hashido N."/>
            <person name="Tsuchida S."/>
            <person name="Hayakawa T."/>
        </authorList>
    </citation>
    <scope>NUCLEOTIDE SEQUENCE [LARGE SCALE GENOMIC DNA]</scope>
    <source>
        <strain evidence="7">YZ03</strain>
    </source>
</reference>
<dbReference type="InterPro" id="IPR036390">
    <property type="entry name" value="WH_DNA-bd_sf"/>
</dbReference>
<dbReference type="RefSeq" id="WP_201332126.1">
    <property type="nucleotide sequence ID" value="NZ_BOCG01000306.1"/>
</dbReference>
<evidence type="ECO:0000259" key="5">
    <source>
        <dbReference type="PROSITE" id="PS50931"/>
    </source>
</evidence>
<dbReference type="PANTHER" id="PTHR30346">
    <property type="entry name" value="TRANSCRIPTIONAL DUAL REGULATOR HCAR-RELATED"/>
    <property type="match status" value="1"/>
</dbReference>
<dbReference type="Gene3D" id="3.40.190.10">
    <property type="entry name" value="Periplasmic binding protein-like II"/>
    <property type="match status" value="2"/>
</dbReference>
<sequence>MIDPRLLQELVAFAKTGTLSQTAEELHLTQPTVTRGMQKLEQELGVALFNRTGNNKISLNTTGQLAAKEASRLLDMEDELTEKVRNFAESQTRFLVGSDAPGPLLLSERIENKLPVKVKLDQNLLAEDELLPAVESYRYQLVFSSHEYQTDLCESRYIGYEQLFLMCDKNSDLAKKGSVTFQELAGVSFLVLQGIGPWKQIKESAIPNAHFLYQDDLSSLTELTKYSQLPVFRSNLSFPSHPENDDRVPVRIDDPKNRLDFYAIYRKDQKKMVMPLLELLSKNWPEDFPY</sequence>
<dbReference type="Proteomes" id="UP000616547">
    <property type="component" value="Unassembled WGS sequence"/>
</dbReference>
<proteinExistence type="inferred from homology"/>
<dbReference type="SUPFAM" id="SSF46785">
    <property type="entry name" value="Winged helix' DNA-binding domain"/>
    <property type="match status" value="1"/>
</dbReference>
<dbReference type="InterPro" id="IPR005119">
    <property type="entry name" value="LysR_subst-bd"/>
</dbReference>
<evidence type="ECO:0000256" key="3">
    <source>
        <dbReference type="ARBA" id="ARBA00023125"/>
    </source>
</evidence>
<dbReference type="PROSITE" id="PS50931">
    <property type="entry name" value="HTH_LYSR"/>
    <property type="match status" value="1"/>
</dbReference>
<dbReference type="Gene3D" id="1.10.10.10">
    <property type="entry name" value="Winged helix-like DNA-binding domain superfamily/Winged helix DNA-binding domain"/>
    <property type="match status" value="1"/>
</dbReference>
<keyword evidence="2" id="KW-0805">Transcription regulation</keyword>
<evidence type="ECO:0000256" key="2">
    <source>
        <dbReference type="ARBA" id="ARBA00023015"/>
    </source>
</evidence>
<evidence type="ECO:0000313" key="6">
    <source>
        <dbReference type="EMBL" id="GHW01183.1"/>
    </source>
</evidence>
<organism evidence="6 7">
    <name type="scientific">Lactobacillus nasalidis</name>
    <dbReference type="NCBI Taxonomy" id="2797258"/>
    <lineage>
        <taxon>Bacteria</taxon>
        <taxon>Bacillati</taxon>
        <taxon>Bacillota</taxon>
        <taxon>Bacilli</taxon>
        <taxon>Lactobacillales</taxon>
        <taxon>Lactobacillaceae</taxon>
        <taxon>Lactobacillus</taxon>
    </lineage>
</organism>
<name>A0ABQ3W5B7_9LACO</name>
<evidence type="ECO:0000256" key="4">
    <source>
        <dbReference type="ARBA" id="ARBA00023163"/>
    </source>
</evidence>
<dbReference type="SUPFAM" id="SSF53850">
    <property type="entry name" value="Periplasmic binding protein-like II"/>
    <property type="match status" value="1"/>
</dbReference>
<keyword evidence="7" id="KW-1185">Reference proteome</keyword>
<dbReference type="PRINTS" id="PR00039">
    <property type="entry name" value="HTHLYSR"/>
</dbReference>
<feature type="domain" description="HTH lysR-type" evidence="5">
    <location>
        <begin position="2"/>
        <end position="60"/>
    </location>
</feature>
<comment type="caution">
    <text evidence="6">The sequence shown here is derived from an EMBL/GenBank/DDBJ whole genome shotgun (WGS) entry which is preliminary data.</text>
</comment>
<evidence type="ECO:0000313" key="7">
    <source>
        <dbReference type="Proteomes" id="UP000616547"/>
    </source>
</evidence>
<gene>
    <name evidence="6" type="ORF">lacNasYZ03_08700</name>
</gene>
<dbReference type="PANTHER" id="PTHR30346:SF28">
    <property type="entry name" value="HTH-TYPE TRANSCRIPTIONAL REGULATOR CYNR"/>
    <property type="match status" value="1"/>
</dbReference>
<dbReference type="EMBL" id="BOCI01000227">
    <property type="protein sequence ID" value="GHW01183.1"/>
    <property type="molecule type" value="Genomic_DNA"/>
</dbReference>
<dbReference type="InterPro" id="IPR036388">
    <property type="entry name" value="WH-like_DNA-bd_sf"/>
</dbReference>
<accession>A0ABQ3W5B7</accession>
<evidence type="ECO:0000256" key="1">
    <source>
        <dbReference type="ARBA" id="ARBA00009437"/>
    </source>
</evidence>